<keyword evidence="4" id="KW-1185">Reference proteome</keyword>
<accession>A0A402B2Q1</accession>
<dbReference type="AlphaFoldDB" id="A0A402B2Q1"/>
<evidence type="ECO:0000259" key="2">
    <source>
        <dbReference type="Pfam" id="PF17996"/>
    </source>
</evidence>
<dbReference type="SUPFAM" id="SSF52266">
    <property type="entry name" value="SGNH hydrolase"/>
    <property type="match status" value="1"/>
</dbReference>
<dbReference type="CDD" id="cd01831">
    <property type="entry name" value="Endoglucanase_E_like"/>
    <property type="match status" value="1"/>
</dbReference>
<dbReference type="Proteomes" id="UP000287171">
    <property type="component" value="Unassembled WGS sequence"/>
</dbReference>
<dbReference type="RefSeq" id="WP_161981960.1">
    <property type="nucleotide sequence ID" value="NZ_BIFT01000001.1"/>
</dbReference>
<organism evidence="3 4">
    <name type="scientific">Dictyobacter alpinus</name>
    <dbReference type="NCBI Taxonomy" id="2014873"/>
    <lineage>
        <taxon>Bacteria</taxon>
        <taxon>Bacillati</taxon>
        <taxon>Chloroflexota</taxon>
        <taxon>Ktedonobacteria</taxon>
        <taxon>Ktedonobacterales</taxon>
        <taxon>Dictyobacteraceae</taxon>
        <taxon>Dictyobacter</taxon>
    </lineage>
</organism>
<dbReference type="InterPro" id="IPR013830">
    <property type="entry name" value="SGNH_hydro"/>
</dbReference>
<proteinExistence type="predicted"/>
<sequence>MLLKSMRRYSMVGLVVVALILAIIYTLYAWQGQHPYQPGIKLLPKKIPPISTDIKYYGRWDNKDRQEYVSYWGGAYFKTAFTGQHVKLRLGEKAALYASIDGGPDMPYHDVDGLVNLTPQPLAPGKHTLRVAGGSEWTTIHFQGLVLDPGARSVEPTVSSDMIEFIGDSITAGFSDSRNDLSSYAWLTGEKLGAEHVQIATSGICLSSTAPSCAGMDTQFFKLQTLQYPDSPLWDAKRYTPDAVVINLGTNDYNHGQSADAFELSYLVFIANLRLRYPNTAIYAMRTFSGYMELPTRAAVYLLNAAGDHNVFYVDTTGWLTPGSSDFTDAIHPSDSGQSKAATFLAFLLQHRHAGEI</sequence>
<dbReference type="InterPro" id="IPR040794">
    <property type="entry name" value="CE2_N"/>
</dbReference>
<dbReference type="PANTHER" id="PTHR37834:SF2">
    <property type="entry name" value="ESTERASE, SGNH HYDROLASE-TYPE"/>
    <property type="match status" value="1"/>
</dbReference>
<feature type="domain" description="Carbohydrate esterase 2 N-terminal" evidence="2">
    <location>
        <begin position="56"/>
        <end position="153"/>
    </location>
</feature>
<dbReference type="EMBL" id="BIFT01000001">
    <property type="protein sequence ID" value="GCE25587.1"/>
    <property type="molecule type" value="Genomic_DNA"/>
</dbReference>
<name>A0A402B2Q1_9CHLR</name>
<dbReference type="InterPro" id="IPR036514">
    <property type="entry name" value="SGNH_hydro_sf"/>
</dbReference>
<dbReference type="GO" id="GO:0052689">
    <property type="term" value="F:carboxylic ester hydrolase activity"/>
    <property type="evidence" value="ECO:0007669"/>
    <property type="project" value="InterPro"/>
</dbReference>
<dbReference type="PANTHER" id="PTHR37834">
    <property type="entry name" value="GDSL-LIKE LIPASE/ACYLHYDROLASE DOMAIN PROTEIN (AFU_ORTHOLOGUE AFUA_2G00620)"/>
    <property type="match status" value="1"/>
</dbReference>
<dbReference type="Pfam" id="PF17996">
    <property type="entry name" value="CE2_N"/>
    <property type="match status" value="1"/>
</dbReference>
<protein>
    <submittedName>
        <fullName evidence="3">Endoglucanase</fullName>
    </submittedName>
</protein>
<evidence type="ECO:0000313" key="4">
    <source>
        <dbReference type="Proteomes" id="UP000287171"/>
    </source>
</evidence>
<dbReference type="Pfam" id="PF13472">
    <property type="entry name" value="Lipase_GDSL_2"/>
    <property type="match status" value="1"/>
</dbReference>
<dbReference type="InterPro" id="IPR037461">
    <property type="entry name" value="CtCE2-like_dom"/>
</dbReference>
<gene>
    <name evidence="3" type="ORF">KDA_10710</name>
</gene>
<reference evidence="4" key="1">
    <citation type="submission" date="2018-12" db="EMBL/GenBank/DDBJ databases">
        <title>Tengunoibacter tsumagoiensis gen. nov., sp. nov., Dictyobacter kobayashii sp. nov., D. alpinus sp. nov., and D. joshuensis sp. nov. and description of Dictyobacteraceae fam. nov. within the order Ktedonobacterales isolated from Tengu-no-mugimeshi.</title>
        <authorList>
            <person name="Wang C.M."/>
            <person name="Zheng Y."/>
            <person name="Sakai Y."/>
            <person name="Toyoda A."/>
            <person name="Minakuchi Y."/>
            <person name="Abe K."/>
            <person name="Yokota A."/>
            <person name="Yabe S."/>
        </authorList>
    </citation>
    <scope>NUCLEOTIDE SEQUENCE [LARGE SCALE GENOMIC DNA]</scope>
    <source>
        <strain evidence="4">Uno16</strain>
    </source>
</reference>
<dbReference type="InterPro" id="IPR052762">
    <property type="entry name" value="PCW_deacetylase/CE"/>
</dbReference>
<dbReference type="Gene3D" id="2.60.120.260">
    <property type="entry name" value="Galactose-binding domain-like"/>
    <property type="match status" value="1"/>
</dbReference>
<dbReference type="Gene3D" id="3.40.50.1110">
    <property type="entry name" value="SGNH hydrolase"/>
    <property type="match status" value="1"/>
</dbReference>
<evidence type="ECO:0000313" key="3">
    <source>
        <dbReference type="EMBL" id="GCE25587.1"/>
    </source>
</evidence>
<evidence type="ECO:0000259" key="1">
    <source>
        <dbReference type="Pfam" id="PF13472"/>
    </source>
</evidence>
<feature type="domain" description="SGNH hydrolase-type esterase" evidence="1">
    <location>
        <begin position="165"/>
        <end position="338"/>
    </location>
</feature>
<comment type="caution">
    <text evidence="3">The sequence shown here is derived from an EMBL/GenBank/DDBJ whole genome shotgun (WGS) entry which is preliminary data.</text>
</comment>